<keyword evidence="1" id="KW-0175">Coiled coil</keyword>
<organism evidence="3 4">
    <name type="scientific">Massariosphaeria phaeospora</name>
    <dbReference type="NCBI Taxonomy" id="100035"/>
    <lineage>
        <taxon>Eukaryota</taxon>
        <taxon>Fungi</taxon>
        <taxon>Dikarya</taxon>
        <taxon>Ascomycota</taxon>
        <taxon>Pezizomycotina</taxon>
        <taxon>Dothideomycetes</taxon>
        <taxon>Pleosporomycetidae</taxon>
        <taxon>Pleosporales</taxon>
        <taxon>Pleosporales incertae sedis</taxon>
        <taxon>Massariosphaeria</taxon>
    </lineage>
</organism>
<keyword evidence="4" id="KW-1185">Reference proteome</keyword>
<accession>A0A7C8I9E1</accession>
<sequence>MDPPSPSKFPMSPGMPIFSVSPERVAGTKPLYGLPAPPSPSLPDLRTSPLRSHRRNDSDVSVHGLAAMFENLEVKDFKEAQAKFQQAMHALQREKSKHASELRKLEKDCALSVARRDIRIEELSNELDKAKTSPVGFISKEDHDKERQTSREDAKKWRETIEKVKEEKWQTDSKLADAIRKIHQFEAKYKKHKAIGEEKTKDLAAAEKSLVELQSNAHNHTRTVQLVKSDLNFQTNQAIMYKDKAWALESQLRSVQTQVDEEIQTLKDKLQVTEGERDALKTSLQVEEVLRIAAEGHIALPADTTEESEEFGHPIRSPRKQRMANNHDDDKENVAPKRAVVDNMFLQQELTVEKRLRERAQEQIEFMKMECQFQCCSCRVADFKGVRYVHDNRYAAEIERIKASLPAMTPPPSDHGGDPMEGLTIKEEAFDDERPFTPPPEETPQQELILEDTDCSREDTVALKSQVSTSPEPIVAFSPTTGTFRSVPSPVKASTSIHMATPAKPSPLGLGANTDTTTESPPWTPDATSTMIQTENEPVLPSLRETIPGPEVKMAPLSVEKSSSVIIHEDAMMDSDEEDELQTPKHDPLGSARPNQFLTRTITTTTTIPIHFSPMTPATKPGNRMFTPSTVAHAPENARTPVLGELCLNKVPIDREAALEAIRQRRGRARSMAAGHGTPRKQMMDGVGERRDISAPVPRVRR</sequence>
<feature type="coiled-coil region" evidence="1">
    <location>
        <begin position="343"/>
        <end position="370"/>
    </location>
</feature>
<feature type="coiled-coil region" evidence="1">
    <location>
        <begin position="196"/>
        <end position="223"/>
    </location>
</feature>
<dbReference type="OrthoDB" id="4495335at2759"/>
<evidence type="ECO:0000313" key="4">
    <source>
        <dbReference type="Proteomes" id="UP000481861"/>
    </source>
</evidence>
<protein>
    <submittedName>
        <fullName evidence="3">Uncharacterized protein</fullName>
    </submittedName>
</protein>
<comment type="caution">
    <text evidence="3">The sequence shown here is derived from an EMBL/GenBank/DDBJ whole genome shotgun (WGS) entry which is preliminary data.</text>
</comment>
<gene>
    <name evidence="3" type="ORF">BDV95DRAFT_488295</name>
</gene>
<feature type="compositionally biased region" description="Polar residues" evidence="2">
    <location>
        <begin position="513"/>
        <end position="529"/>
    </location>
</feature>
<reference evidence="3 4" key="1">
    <citation type="submission" date="2020-01" db="EMBL/GenBank/DDBJ databases">
        <authorList>
            <consortium name="DOE Joint Genome Institute"/>
            <person name="Haridas S."/>
            <person name="Albert R."/>
            <person name="Binder M."/>
            <person name="Bloem J."/>
            <person name="Labutti K."/>
            <person name="Salamov A."/>
            <person name="Andreopoulos B."/>
            <person name="Baker S.E."/>
            <person name="Barry K."/>
            <person name="Bills G."/>
            <person name="Bluhm B.H."/>
            <person name="Cannon C."/>
            <person name="Castanera R."/>
            <person name="Culley D.E."/>
            <person name="Daum C."/>
            <person name="Ezra D."/>
            <person name="Gonzalez J.B."/>
            <person name="Henrissat B."/>
            <person name="Kuo A."/>
            <person name="Liang C."/>
            <person name="Lipzen A."/>
            <person name="Lutzoni F."/>
            <person name="Magnuson J."/>
            <person name="Mondo S."/>
            <person name="Nolan M."/>
            <person name="Ohm R."/>
            <person name="Pangilinan J."/>
            <person name="Park H.-J.H."/>
            <person name="Ramirez L."/>
            <person name="Alfaro M."/>
            <person name="Sun H."/>
            <person name="Tritt A."/>
            <person name="Yoshinaga Y."/>
            <person name="Zwiers L.-H.L."/>
            <person name="Turgeon B.G."/>
            <person name="Goodwin S.B."/>
            <person name="Spatafora J.W."/>
            <person name="Crous P.W."/>
            <person name="Grigoriev I.V."/>
        </authorList>
    </citation>
    <scope>NUCLEOTIDE SEQUENCE [LARGE SCALE GENOMIC DNA]</scope>
    <source>
        <strain evidence="3 4">CBS 611.86</strain>
    </source>
</reference>
<dbReference type="Proteomes" id="UP000481861">
    <property type="component" value="Unassembled WGS sequence"/>
</dbReference>
<feature type="coiled-coil region" evidence="1">
    <location>
        <begin position="74"/>
        <end position="108"/>
    </location>
</feature>
<evidence type="ECO:0000256" key="1">
    <source>
        <dbReference type="SAM" id="Coils"/>
    </source>
</evidence>
<feature type="region of interest" description="Disordered" evidence="2">
    <location>
        <begin position="668"/>
        <end position="702"/>
    </location>
</feature>
<name>A0A7C8I9E1_9PLEO</name>
<feature type="region of interest" description="Disordered" evidence="2">
    <location>
        <begin position="1"/>
        <end position="57"/>
    </location>
</feature>
<dbReference type="PANTHER" id="PTHR42041">
    <property type="entry name" value="DNA ENDONUCLEASE ACTIVATOR CTP1 C-TERMINAL DOMAIN-CONTAINING PROTEIN"/>
    <property type="match status" value="1"/>
</dbReference>
<proteinExistence type="predicted"/>
<dbReference type="EMBL" id="JAADJZ010000006">
    <property type="protein sequence ID" value="KAF2873954.1"/>
    <property type="molecule type" value="Genomic_DNA"/>
</dbReference>
<feature type="region of interest" description="Disordered" evidence="2">
    <location>
        <begin position="304"/>
        <end position="331"/>
    </location>
</feature>
<feature type="region of interest" description="Disordered" evidence="2">
    <location>
        <begin position="499"/>
        <end position="529"/>
    </location>
</feature>
<dbReference type="PANTHER" id="PTHR42041:SF1">
    <property type="entry name" value="DNA ENDONUCLEASE ACTIVATOR CTP1 C-TERMINAL DOMAIN-CONTAINING PROTEIN"/>
    <property type="match status" value="1"/>
</dbReference>
<dbReference type="AlphaFoldDB" id="A0A7C8I9E1"/>
<evidence type="ECO:0000313" key="3">
    <source>
        <dbReference type="EMBL" id="KAF2873954.1"/>
    </source>
</evidence>
<evidence type="ECO:0000256" key="2">
    <source>
        <dbReference type="SAM" id="MobiDB-lite"/>
    </source>
</evidence>